<protein>
    <recommendedName>
        <fullName evidence="2">Mannosylglycerate hydrolase MGH1-like glycoside hydrolase domain-containing protein</fullName>
    </recommendedName>
</protein>
<accession>A0AAE4Z9A9</accession>
<dbReference type="EMBL" id="JAACAK010000049">
    <property type="protein sequence ID" value="NIR74857.1"/>
    <property type="molecule type" value="Genomic_DNA"/>
</dbReference>
<organism evidence="3 4">
    <name type="scientific">Candidatus Kutchimonas denitrificans</name>
    <dbReference type="NCBI Taxonomy" id="3056748"/>
    <lineage>
        <taxon>Bacteria</taxon>
        <taxon>Pseudomonadati</taxon>
        <taxon>Gemmatimonadota</taxon>
        <taxon>Gemmatimonadia</taxon>
        <taxon>Candidatus Palauibacterales</taxon>
        <taxon>Candidatus Palauibacteraceae</taxon>
        <taxon>Candidatus Kutchimonas</taxon>
    </lineage>
</organism>
<dbReference type="InterPro" id="IPR012341">
    <property type="entry name" value="6hp_glycosidase-like_sf"/>
</dbReference>
<feature type="domain" description="Mannosylglycerate hydrolase MGH1-like glycoside hydrolase" evidence="2">
    <location>
        <begin position="350"/>
        <end position="685"/>
    </location>
</feature>
<dbReference type="InterPro" id="IPR054491">
    <property type="entry name" value="MGH1-like_GH"/>
</dbReference>
<dbReference type="AlphaFoldDB" id="A0AAE4Z9A9"/>
<evidence type="ECO:0000313" key="3">
    <source>
        <dbReference type="EMBL" id="NIR74857.1"/>
    </source>
</evidence>
<proteinExistence type="predicted"/>
<sequence>MAEELLNSLERSDKYYLGSGDGILWAPRYPRWLDQPGFWDEAHIYHYELAPVFTITFLAAEGQPPGAPLMPRVLSRRWTPAELIVEYELDGLVAEEHRSVLPGGYFLSEWAIRNGSDADRRLLGVAWTGQSANGIELSSVQAAAGSVSFSHTLQDRHVHRLAVQVTLEAPDGGVAGSALLSEGVADGPRWELTPFPDKWRRGPVTAVQVDGVSPRGVLYAAVATPVSVPARGTATLRAQARLRPTGLPAPQMSSPLATVIRGHAPPKRRAEPRRPAPGAEPGAASRASWSRFLDGVPGLDCSDKFFERFWYYRWYGLNLCSHEGGIGNHVYPGCCEGTGYFHVPIAYSAQCQARETRWLSQPDRARGCLLNILAHQKESGQLHGRIYVNHLAHTDFYFANWGDAVLAVDRVHPDDAYLRAVYEPLSRYAEWLDRQRDREESGLYDVIDHYETGQEYMSRYMAVSPEADSETWGNLIRLKGIDATVYAYRLQRALAEIAARIDDGSAAGRWTAAADRTGTAIRDLMWDGETGMFSDVDPRTMRRTGVKAAVCFYPYFTDLADADHVEGLRAHLLNPAEFWTVYPVPSTSADDPYYSPDAEWKGKRHNCPWNGRVWPMTNSHIVEALATAAIRQDPGLRERVVELVRKFVRMMFHDGDLGRPNCYEHYSPDTGRPSLYRGFDDYQHSWVVDLLVKYVAGFRPLGGDRFVVDPFPFELDSLRLSELPFRGRRIEIEIDAGRFAVSVDGERTADSAVGEPLRVEL</sequence>
<evidence type="ECO:0000256" key="1">
    <source>
        <dbReference type="SAM" id="MobiDB-lite"/>
    </source>
</evidence>
<dbReference type="Proteomes" id="UP000702544">
    <property type="component" value="Unassembled WGS sequence"/>
</dbReference>
<dbReference type="Gene3D" id="1.50.10.10">
    <property type="match status" value="1"/>
</dbReference>
<dbReference type="PANTHER" id="PTHR34987:SF2">
    <property type="entry name" value="B, PUTATIVE (AFU_ORTHOLOGUE AFUA_7G05040)-RELATED"/>
    <property type="match status" value="1"/>
</dbReference>
<name>A0AAE4Z9A9_9BACT</name>
<dbReference type="PANTHER" id="PTHR34987">
    <property type="entry name" value="C, PUTATIVE (AFU_ORTHOLOGUE AFUA_3G02880)-RELATED"/>
    <property type="match status" value="1"/>
</dbReference>
<comment type="caution">
    <text evidence="3">The sequence shown here is derived from an EMBL/GenBank/DDBJ whole genome shotgun (WGS) entry which is preliminary data.</text>
</comment>
<gene>
    <name evidence="3" type="ORF">GWO12_07055</name>
</gene>
<feature type="region of interest" description="Disordered" evidence="1">
    <location>
        <begin position="262"/>
        <end position="284"/>
    </location>
</feature>
<evidence type="ECO:0000259" key="2">
    <source>
        <dbReference type="Pfam" id="PF22422"/>
    </source>
</evidence>
<dbReference type="GO" id="GO:0005975">
    <property type="term" value="P:carbohydrate metabolic process"/>
    <property type="evidence" value="ECO:0007669"/>
    <property type="project" value="InterPro"/>
</dbReference>
<reference evidence="3 4" key="1">
    <citation type="submission" date="2020-01" db="EMBL/GenBank/DDBJ databases">
        <title>Genomes assembled from Gulf of Kutch pelagic sediment metagenomes.</title>
        <authorList>
            <person name="Chandrashekar M."/>
            <person name="Mahajan M.S."/>
            <person name="Dave K.J."/>
            <person name="Vatsa P."/>
            <person name="Nathani N.M."/>
        </authorList>
    </citation>
    <scope>NUCLEOTIDE SEQUENCE [LARGE SCALE GENOMIC DNA]</scope>
    <source>
        <strain evidence="3">KS3-K002</strain>
    </source>
</reference>
<dbReference type="Pfam" id="PF22422">
    <property type="entry name" value="MGH1-like_GH"/>
    <property type="match status" value="1"/>
</dbReference>
<evidence type="ECO:0000313" key="4">
    <source>
        <dbReference type="Proteomes" id="UP000702544"/>
    </source>
</evidence>
<dbReference type="SUPFAM" id="SSF48208">
    <property type="entry name" value="Six-hairpin glycosidases"/>
    <property type="match status" value="1"/>
</dbReference>
<dbReference type="InterPro" id="IPR008928">
    <property type="entry name" value="6-hairpin_glycosidase_sf"/>
</dbReference>